<sequence length="51" mass="5432">MEVLNRGLKVMDTTAITLCMDNGLPIVVFDLLARGNVRSLLAGETIGTLVS</sequence>
<evidence type="ECO:0000313" key="5">
    <source>
        <dbReference type="EMBL" id="CAB4832555.1"/>
    </source>
</evidence>
<accession>A0A6J7AIF0</accession>
<name>A0A6J7AIF0_9ZZZZ</name>
<dbReference type="Gene3D" id="3.40.1160.10">
    <property type="entry name" value="Acetylglutamate kinase-like"/>
    <property type="match status" value="1"/>
</dbReference>
<evidence type="ECO:0000256" key="2">
    <source>
        <dbReference type="ARBA" id="ARBA00022741"/>
    </source>
</evidence>
<dbReference type="GO" id="GO:0006225">
    <property type="term" value="P:UDP biosynthetic process"/>
    <property type="evidence" value="ECO:0007669"/>
    <property type="project" value="TreeGrafter"/>
</dbReference>
<evidence type="ECO:0000256" key="3">
    <source>
        <dbReference type="ARBA" id="ARBA00022777"/>
    </source>
</evidence>
<gene>
    <name evidence="5" type="ORF">UFOPK3139_01665</name>
</gene>
<dbReference type="GO" id="GO:0005524">
    <property type="term" value="F:ATP binding"/>
    <property type="evidence" value="ECO:0007669"/>
    <property type="project" value="UniProtKB-KW"/>
</dbReference>
<evidence type="ECO:0000256" key="1">
    <source>
        <dbReference type="ARBA" id="ARBA00022679"/>
    </source>
</evidence>
<organism evidence="5">
    <name type="scientific">freshwater metagenome</name>
    <dbReference type="NCBI Taxonomy" id="449393"/>
    <lineage>
        <taxon>unclassified sequences</taxon>
        <taxon>metagenomes</taxon>
        <taxon>ecological metagenomes</taxon>
    </lineage>
</organism>
<proteinExistence type="predicted"/>
<evidence type="ECO:0000256" key="4">
    <source>
        <dbReference type="ARBA" id="ARBA00022840"/>
    </source>
</evidence>
<dbReference type="EMBL" id="CAFABA010000067">
    <property type="protein sequence ID" value="CAB4832555.1"/>
    <property type="molecule type" value="Genomic_DNA"/>
</dbReference>
<dbReference type="AlphaFoldDB" id="A0A6J7AIF0"/>
<dbReference type="GO" id="GO:0033862">
    <property type="term" value="F:UMP kinase activity"/>
    <property type="evidence" value="ECO:0007669"/>
    <property type="project" value="TreeGrafter"/>
</dbReference>
<reference evidence="5" key="1">
    <citation type="submission" date="2020-05" db="EMBL/GenBank/DDBJ databases">
        <authorList>
            <person name="Chiriac C."/>
            <person name="Salcher M."/>
            <person name="Ghai R."/>
            <person name="Kavagutti S V."/>
        </authorList>
    </citation>
    <scope>NUCLEOTIDE SEQUENCE</scope>
</reference>
<dbReference type="PANTHER" id="PTHR42833:SF4">
    <property type="entry name" value="URIDYLATE KINASE PUMPKIN, CHLOROPLASTIC"/>
    <property type="match status" value="1"/>
</dbReference>
<keyword evidence="1" id="KW-0808">Transferase</keyword>
<keyword evidence="4" id="KW-0067">ATP-binding</keyword>
<protein>
    <submittedName>
        <fullName evidence="5">Unannotated protein</fullName>
    </submittedName>
</protein>
<dbReference type="PANTHER" id="PTHR42833">
    <property type="entry name" value="URIDYLATE KINASE"/>
    <property type="match status" value="1"/>
</dbReference>
<keyword evidence="2" id="KW-0547">Nucleotide-binding</keyword>
<dbReference type="InterPro" id="IPR036393">
    <property type="entry name" value="AceGlu_kinase-like_sf"/>
</dbReference>
<keyword evidence="3" id="KW-0418">Kinase</keyword>
<dbReference type="SUPFAM" id="SSF53633">
    <property type="entry name" value="Carbamate kinase-like"/>
    <property type="match status" value="1"/>
</dbReference>